<organism evidence="2 3">
    <name type="scientific">Nitrosomonas eutropha</name>
    <dbReference type="NCBI Taxonomy" id="916"/>
    <lineage>
        <taxon>Bacteria</taxon>
        <taxon>Pseudomonadati</taxon>
        <taxon>Pseudomonadota</taxon>
        <taxon>Betaproteobacteria</taxon>
        <taxon>Nitrosomonadales</taxon>
        <taxon>Nitrosomonadaceae</taxon>
        <taxon>Nitrosomonas</taxon>
    </lineage>
</organism>
<evidence type="ECO:0000256" key="1">
    <source>
        <dbReference type="SAM" id="Phobius"/>
    </source>
</evidence>
<dbReference type="OrthoDB" id="184526at2"/>
<dbReference type="Pfam" id="PF04896">
    <property type="entry name" value="AmoC"/>
    <property type="match status" value="1"/>
</dbReference>
<feature type="transmembrane region" description="Helical" evidence="1">
    <location>
        <begin position="188"/>
        <end position="208"/>
    </location>
</feature>
<proteinExistence type="predicted"/>
<dbReference type="NCBIfam" id="NF041641">
    <property type="entry name" value="AmoC_BACT"/>
    <property type="match status" value="1"/>
</dbReference>
<keyword evidence="1" id="KW-0472">Membrane</keyword>
<feature type="transmembrane region" description="Helical" evidence="1">
    <location>
        <begin position="158"/>
        <end position="176"/>
    </location>
</feature>
<dbReference type="InterPro" id="IPR006980">
    <property type="entry name" value="NH3_CH4_mOase_C"/>
</dbReference>
<dbReference type="Gene3D" id="1.20.1050.50">
    <property type="entry name" value="Particulate methane monooxygenase subunit c2. Chain: C"/>
    <property type="match status" value="1"/>
</dbReference>
<evidence type="ECO:0000313" key="2">
    <source>
        <dbReference type="EMBL" id="SFU27487.1"/>
    </source>
</evidence>
<reference evidence="2 3" key="1">
    <citation type="submission" date="2016-10" db="EMBL/GenBank/DDBJ databases">
        <authorList>
            <person name="de Groot N.N."/>
        </authorList>
    </citation>
    <scope>NUCLEOTIDE SEQUENCE [LARGE SCALE GENOMIC DNA]</scope>
    <source>
        <strain evidence="2 3">Nm24</strain>
    </source>
</reference>
<feature type="transmembrane region" description="Helical" evidence="1">
    <location>
        <begin position="68"/>
        <end position="92"/>
    </location>
</feature>
<feature type="transmembrane region" description="Helical" evidence="1">
    <location>
        <begin position="113"/>
        <end position="131"/>
    </location>
</feature>
<keyword evidence="2" id="KW-0560">Oxidoreductase</keyword>
<dbReference type="Proteomes" id="UP000183926">
    <property type="component" value="Unassembled WGS sequence"/>
</dbReference>
<dbReference type="RefSeq" id="WP_074925769.1">
    <property type="nucleotide sequence ID" value="NZ_FPBL01000001.1"/>
</dbReference>
<keyword evidence="2" id="KW-0503">Monooxygenase</keyword>
<dbReference type="GO" id="GO:0004497">
    <property type="term" value="F:monooxygenase activity"/>
    <property type="evidence" value="ECO:0007669"/>
    <property type="project" value="UniProtKB-KW"/>
</dbReference>
<dbReference type="CDD" id="cd19412">
    <property type="entry name" value="pMMO-AMO_C"/>
    <property type="match status" value="1"/>
</dbReference>
<name>A0A1I7EU71_9PROT</name>
<feature type="transmembrane region" description="Helical" evidence="1">
    <location>
        <begin position="30"/>
        <end position="48"/>
    </location>
</feature>
<gene>
    <name evidence="2" type="ORF">SAMN05216339_10137</name>
</gene>
<dbReference type="InterPro" id="IPR023349">
    <property type="entry name" value="NH3_CH4_mOase_C_sf"/>
</dbReference>
<sequence length="274" mass="31817">MATNVLKDKAAQQVADQPTYDKSEWFDGKYYKFGLLPILAVAVMWVYFQRTYAYSHGMDSMEPEFDRIWMGLWRAQMVALPLIALFVWGWLYKTRNTAEQLASLTPKQEIKRYFYFLMWLGVYIFAVYWGSSFFTEQDASWHQVIIRDTSFTPSHIPLFYGSFPVYIIMGVSMIIYANTRLPLYNKGWSFPLIMTVAGPLMSLPNVGLNEWGHAFWFMEELFSAPLHWGFVILAWAALFQGGLAVQIIARFSNLLDVEWNKQDRAILDDVVTAP</sequence>
<protein>
    <submittedName>
        <fullName evidence="2">Ammonia monooxygenase subunit C</fullName>
    </submittedName>
</protein>
<keyword evidence="1" id="KW-1133">Transmembrane helix</keyword>
<dbReference type="AlphaFoldDB" id="A0A1I7EU71"/>
<keyword evidence="1" id="KW-0812">Transmembrane</keyword>
<feature type="transmembrane region" description="Helical" evidence="1">
    <location>
        <begin position="228"/>
        <end position="249"/>
    </location>
</feature>
<accession>A0A1I7EU71</accession>
<dbReference type="EMBL" id="FPBL01000001">
    <property type="protein sequence ID" value="SFU27487.1"/>
    <property type="molecule type" value="Genomic_DNA"/>
</dbReference>
<evidence type="ECO:0000313" key="3">
    <source>
        <dbReference type="Proteomes" id="UP000183926"/>
    </source>
</evidence>
<dbReference type="NCBIfam" id="TIGR03078">
    <property type="entry name" value="CH4_NH3mon_ox_C"/>
    <property type="match status" value="1"/>
</dbReference>